<dbReference type="Gene3D" id="2.60.120.680">
    <property type="entry name" value="GOLD domain"/>
    <property type="match status" value="1"/>
</dbReference>
<dbReference type="OMA" id="RWQQQLF"/>
<dbReference type="InterPro" id="IPR001251">
    <property type="entry name" value="CRAL-TRIO_dom"/>
</dbReference>
<feature type="region of interest" description="Disordered" evidence="1">
    <location>
        <begin position="1"/>
        <end position="51"/>
    </location>
</feature>
<evidence type="ECO:0000313" key="4">
    <source>
        <dbReference type="Proteomes" id="UP000694843"/>
    </source>
</evidence>
<dbReference type="KEGG" id="hazt:108677005"/>
<keyword evidence="4" id="KW-1185">Reference proteome</keyword>
<dbReference type="PROSITE" id="PS50866">
    <property type="entry name" value="GOLD"/>
    <property type="match status" value="1"/>
</dbReference>
<evidence type="ECO:0000313" key="5">
    <source>
        <dbReference type="RefSeq" id="XP_018020641.1"/>
    </source>
</evidence>
<dbReference type="Gene3D" id="3.40.525.10">
    <property type="entry name" value="CRAL-TRIO lipid binding domain"/>
    <property type="match status" value="1"/>
</dbReference>
<dbReference type="PANTHER" id="PTHR23324:SF83">
    <property type="entry name" value="SEC14-LIKE PROTEIN 2"/>
    <property type="match status" value="1"/>
</dbReference>
<dbReference type="PANTHER" id="PTHR23324">
    <property type="entry name" value="SEC14 RELATED PROTEIN"/>
    <property type="match status" value="1"/>
</dbReference>
<organism evidence="4 6">
    <name type="scientific">Hyalella azteca</name>
    <name type="common">Amphipod</name>
    <dbReference type="NCBI Taxonomy" id="294128"/>
    <lineage>
        <taxon>Eukaryota</taxon>
        <taxon>Metazoa</taxon>
        <taxon>Ecdysozoa</taxon>
        <taxon>Arthropoda</taxon>
        <taxon>Crustacea</taxon>
        <taxon>Multicrustacea</taxon>
        <taxon>Malacostraca</taxon>
        <taxon>Eumalacostraca</taxon>
        <taxon>Peracarida</taxon>
        <taxon>Amphipoda</taxon>
        <taxon>Senticaudata</taxon>
        <taxon>Talitrida</taxon>
        <taxon>Talitroidea</taxon>
        <taxon>Hyalellidae</taxon>
        <taxon>Hyalella</taxon>
    </lineage>
</organism>
<dbReference type="InterPro" id="IPR009038">
    <property type="entry name" value="GOLD_dom"/>
</dbReference>
<dbReference type="InterPro" id="IPR036598">
    <property type="entry name" value="GOLD_dom_sf"/>
</dbReference>
<evidence type="ECO:0000313" key="6">
    <source>
        <dbReference type="RefSeq" id="XP_018020642.1"/>
    </source>
</evidence>
<dbReference type="InterPro" id="IPR036865">
    <property type="entry name" value="CRAL-TRIO_dom_sf"/>
</dbReference>
<dbReference type="SUPFAM" id="SSF101576">
    <property type="entry name" value="Supernatant protein factor (SPF), C-terminal domain"/>
    <property type="match status" value="1"/>
</dbReference>
<evidence type="ECO:0000313" key="7">
    <source>
        <dbReference type="RefSeq" id="XP_018020643.1"/>
    </source>
</evidence>
<reference evidence="5 6" key="1">
    <citation type="submission" date="2025-04" db="UniProtKB">
        <authorList>
            <consortium name="RefSeq"/>
        </authorList>
    </citation>
    <scope>IDENTIFICATION</scope>
    <source>
        <tissue evidence="5 6">Whole organism</tissue>
    </source>
</reference>
<dbReference type="RefSeq" id="XP_018020642.1">
    <property type="nucleotide sequence ID" value="XM_018165153.2"/>
</dbReference>
<feature type="compositionally biased region" description="Basic and acidic residues" evidence="1">
    <location>
        <begin position="19"/>
        <end position="44"/>
    </location>
</feature>
<evidence type="ECO:0000259" key="3">
    <source>
        <dbReference type="PROSITE" id="PS50866"/>
    </source>
</evidence>
<dbReference type="Proteomes" id="UP000694843">
    <property type="component" value="Unplaced"/>
</dbReference>
<dbReference type="InterPro" id="IPR011074">
    <property type="entry name" value="CRAL/TRIO_N_dom"/>
</dbReference>
<dbReference type="RefSeq" id="XP_018020643.1">
    <property type="nucleotide sequence ID" value="XM_018165154.2"/>
</dbReference>
<gene>
    <name evidence="5 6 7" type="primary">LOC108677005</name>
</gene>
<dbReference type="GO" id="GO:0005737">
    <property type="term" value="C:cytoplasm"/>
    <property type="evidence" value="ECO:0007669"/>
    <property type="project" value="TreeGrafter"/>
</dbReference>
<dbReference type="CDD" id="cd00170">
    <property type="entry name" value="SEC14"/>
    <property type="match status" value="1"/>
</dbReference>
<dbReference type="InterPro" id="IPR051064">
    <property type="entry name" value="SEC14/CRAL-TRIO_domain"/>
</dbReference>
<evidence type="ECO:0000256" key="1">
    <source>
        <dbReference type="SAM" id="MobiDB-lite"/>
    </source>
</evidence>
<dbReference type="InterPro" id="IPR036273">
    <property type="entry name" value="CRAL/TRIO_N_dom_sf"/>
</dbReference>
<sequence>MRGPKNSSRRVAGRSGGVSERRRLSSEEDDRPKLKMEKREKQQDANEIGLSSAALSLPPEKLVALKEFKSRVAGLAPEEQLQDHFLLQWLTARNFNVDKAESMFKKSQDWHKELDMDHILEWEAPEVLVKYVPQGCVGFDKFGGTVLIIPHGRVDIRGILMSVTPTEHIKFTVQTIEKCKVMMAEESKRRGYPVCQQTCIFDLEGFSFKDFTWKPALESVIALMQVYEANYPELLRVGYVINAPKIFTVAFTLVKPFLHEATINKIKIFGRSGWQEEILQDIDAEVLPKHWGGNRVDPDGNEMCPSLVCLGGAVPKEYYLKNKAKENRQHLTTITVPKGGNEKLSFTTTEPNSVIKWEFETEDYDISFGIYKQDFPDDHLVAPHRVNSHLVPEEGEVVCPSPGTYIVQFDNSFSYLRAKKLHYSVAVLKPQN</sequence>
<feature type="domain" description="GOLD" evidence="3">
    <location>
        <begin position="316"/>
        <end position="427"/>
    </location>
</feature>
<feature type="domain" description="CRAL-TRIO" evidence="2">
    <location>
        <begin position="124"/>
        <end position="299"/>
    </location>
</feature>
<dbReference type="PROSITE" id="PS50191">
    <property type="entry name" value="CRAL_TRIO"/>
    <property type="match status" value="1"/>
</dbReference>
<dbReference type="RefSeq" id="XP_018020641.1">
    <property type="nucleotide sequence ID" value="XM_018165152.2"/>
</dbReference>
<protein>
    <submittedName>
        <fullName evidence="5 6">SEC14-like protein 2 isoform X1</fullName>
    </submittedName>
</protein>
<dbReference type="SUPFAM" id="SSF46938">
    <property type="entry name" value="CRAL/TRIO N-terminal domain"/>
    <property type="match status" value="1"/>
</dbReference>
<accession>A0A8B7P3S1</accession>
<dbReference type="SMART" id="SM00516">
    <property type="entry name" value="SEC14"/>
    <property type="match status" value="1"/>
</dbReference>
<evidence type="ECO:0000259" key="2">
    <source>
        <dbReference type="PROSITE" id="PS50191"/>
    </source>
</evidence>
<dbReference type="Pfam" id="PF00650">
    <property type="entry name" value="CRAL_TRIO"/>
    <property type="match status" value="1"/>
</dbReference>
<dbReference type="SUPFAM" id="SSF52087">
    <property type="entry name" value="CRAL/TRIO domain"/>
    <property type="match status" value="1"/>
</dbReference>
<dbReference type="OrthoDB" id="1434354at2759"/>
<dbReference type="GeneID" id="108677005"/>
<proteinExistence type="predicted"/>
<dbReference type="AlphaFoldDB" id="A0A8B7P3S1"/>
<name>A0A8B7P3S1_HYAAZ</name>
<dbReference type="SMART" id="SM01100">
    <property type="entry name" value="CRAL_TRIO_N"/>
    <property type="match status" value="1"/>
</dbReference>